<sequence length="267" mass="29536">MSSSTPPSTCTKLQQSSQRTDIKDETVRLIGKIAAFKGKLQQFQKDHLQGKAKPGTNEGNLDPDPVLNKAFDDFIKLLSRKRILAYERDLPGSLELYASGLLVQSTKTYVRNDCYDRLCARVKKIEGGQAAYDAVDIAYKQILADVEAYRTPEVAGPDCESDFNRMWAYDLPSNTISVLFRSSSKNSDSESDVAESAIVLGGTSLDEALIFKNNVDTDSLNRVATTLRFTYDDKTLKNSLMALAEVMKAITEAVELGTTYTDVTQED</sequence>
<dbReference type="EMBL" id="JASBWS010000028">
    <property type="protein sequence ID" value="KAJ9109820.1"/>
    <property type="molecule type" value="Genomic_DNA"/>
</dbReference>
<evidence type="ECO:0000313" key="1">
    <source>
        <dbReference type="EMBL" id="KAJ9109820.1"/>
    </source>
</evidence>
<keyword evidence="2" id="KW-1185">Reference proteome</keyword>
<comment type="caution">
    <text evidence="1">The sequence shown here is derived from an EMBL/GenBank/DDBJ whole genome shotgun (WGS) entry which is preliminary data.</text>
</comment>
<protein>
    <submittedName>
        <fullName evidence="1">Uncharacterized protein</fullName>
    </submittedName>
</protein>
<accession>A0ACC2WEQ3</accession>
<dbReference type="Proteomes" id="UP001230649">
    <property type="component" value="Unassembled WGS sequence"/>
</dbReference>
<name>A0ACC2WEQ3_9TREE</name>
<organism evidence="1 2">
    <name type="scientific">Naganishia adeliensis</name>
    <dbReference type="NCBI Taxonomy" id="92952"/>
    <lineage>
        <taxon>Eukaryota</taxon>
        <taxon>Fungi</taxon>
        <taxon>Dikarya</taxon>
        <taxon>Basidiomycota</taxon>
        <taxon>Agaricomycotina</taxon>
        <taxon>Tremellomycetes</taxon>
        <taxon>Filobasidiales</taxon>
        <taxon>Filobasidiaceae</taxon>
        <taxon>Naganishia</taxon>
    </lineage>
</organism>
<gene>
    <name evidence="1" type="ORF">QFC20_003236</name>
</gene>
<evidence type="ECO:0000313" key="2">
    <source>
        <dbReference type="Proteomes" id="UP001230649"/>
    </source>
</evidence>
<proteinExistence type="predicted"/>
<reference evidence="1" key="1">
    <citation type="submission" date="2023-04" db="EMBL/GenBank/DDBJ databases">
        <title>Draft Genome sequencing of Naganishia species isolated from polar environments using Oxford Nanopore Technology.</title>
        <authorList>
            <person name="Leo P."/>
            <person name="Venkateswaran K."/>
        </authorList>
    </citation>
    <scope>NUCLEOTIDE SEQUENCE</scope>
    <source>
        <strain evidence="1">MNA-CCFEE 5262</strain>
    </source>
</reference>